<dbReference type="GO" id="GO:0008803">
    <property type="term" value="F:bis(5'-nucleosyl)-tetraphosphatase (symmetrical) activity"/>
    <property type="evidence" value="ECO:0007669"/>
    <property type="project" value="UniProtKB-EC"/>
</dbReference>
<dbReference type="AlphaFoldDB" id="A0A2M7T964"/>
<dbReference type="InterPro" id="IPR003607">
    <property type="entry name" value="HD/PDEase_dom"/>
</dbReference>
<evidence type="ECO:0000256" key="5">
    <source>
        <dbReference type="ARBA" id="ARBA00023004"/>
    </source>
</evidence>
<evidence type="ECO:0000256" key="3">
    <source>
        <dbReference type="ARBA" id="ARBA00022741"/>
    </source>
</evidence>
<dbReference type="NCBIfam" id="TIGR00277">
    <property type="entry name" value="HDIG"/>
    <property type="match status" value="1"/>
</dbReference>
<evidence type="ECO:0000256" key="1">
    <source>
        <dbReference type="ARBA" id="ARBA00012506"/>
    </source>
</evidence>
<dbReference type="EMBL" id="PFNG01000084">
    <property type="protein sequence ID" value="PIZ40659.1"/>
    <property type="molecule type" value="Genomic_DNA"/>
</dbReference>
<dbReference type="PANTHER" id="PTHR35795">
    <property type="entry name" value="SLR1885 PROTEIN"/>
    <property type="match status" value="1"/>
</dbReference>
<dbReference type="InterPro" id="IPR006674">
    <property type="entry name" value="HD_domain"/>
</dbReference>
<evidence type="ECO:0000256" key="6">
    <source>
        <dbReference type="ARBA" id="ARBA00049417"/>
    </source>
</evidence>
<dbReference type="SUPFAM" id="SSF109604">
    <property type="entry name" value="HD-domain/PDEase-like"/>
    <property type="match status" value="1"/>
</dbReference>
<keyword evidence="2" id="KW-0479">Metal-binding</keyword>
<dbReference type="NCBIfam" id="TIGR00488">
    <property type="entry name" value="bis(5'-nucleosyl)-tetraphosphatase (symmetrical) YqeK"/>
    <property type="match status" value="1"/>
</dbReference>
<dbReference type="InterPro" id="IPR006675">
    <property type="entry name" value="HDIG_dom"/>
</dbReference>
<evidence type="ECO:0000256" key="4">
    <source>
        <dbReference type="ARBA" id="ARBA00022801"/>
    </source>
</evidence>
<sequence length="195" mass="22142">MGWRPTTMSYSIEEIKDKLREKLEPQHYEHSLRTAEAARDMARAFGVDVEKAYLAGLLHDYAKSMSNEQLFEVSKQCGIELGPIDTVVPHLLHAKIGACLVELELGINDVEIIESIRKHTTGSSVMSKLDKIIYVADMIEPGRSFEGLDPLRKMALDDLDEVFRAAYVRSLEYLVKMRRPIHPTTVEVWNNVVLS</sequence>
<dbReference type="CDD" id="cd00077">
    <property type="entry name" value="HDc"/>
    <property type="match status" value="1"/>
</dbReference>
<keyword evidence="5" id="KW-0408">Iron</keyword>
<dbReference type="GO" id="GO:0046872">
    <property type="term" value="F:metal ion binding"/>
    <property type="evidence" value="ECO:0007669"/>
    <property type="project" value="UniProtKB-KW"/>
</dbReference>
<evidence type="ECO:0000313" key="9">
    <source>
        <dbReference type="Proteomes" id="UP000230956"/>
    </source>
</evidence>
<dbReference type="PANTHER" id="PTHR35795:SF1">
    <property type="entry name" value="BIS(5'-NUCLEOSYL)-TETRAPHOSPHATASE, SYMMETRICAL"/>
    <property type="match status" value="1"/>
</dbReference>
<evidence type="ECO:0000259" key="7">
    <source>
        <dbReference type="PROSITE" id="PS51831"/>
    </source>
</evidence>
<gene>
    <name evidence="8" type="ORF">COY37_03330</name>
</gene>
<organism evidence="8 9">
    <name type="scientific">Candidatus Aquicultor secundus</name>
    <dbReference type="NCBI Taxonomy" id="1973895"/>
    <lineage>
        <taxon>Bacteria</taxon>
        <taxon>Bacillati</taxon>
        <taxon>Actinomycetota</taxon>
        <taxon>Candidatus Aquicultoria</taxon>
        <taxon>Candidatus Aquicultorales</taxon>
        <taxon>Candidatus Aquicultoraceae</taxon>
        <taxon>Candidatus Aquicultor</taxon>
    </lineage>
</organism>
<dbReference type="GO" id="GO:0000166">
    <property type="term" value="F:nucleotide binding"/>
    <property type="evidence" value="ECO:0007669"/>
    <property type="project" value="UniProtKB-KW"/>
</dbReference>
<comment type="caution">
    <text evidence="8">The sequence shown here is derived from an EMBL/GenBank/DDBJ whole genome shotgun (WGS) entry which is preliminary data.</text>
</comment>
<evidence type="ECO:0000256" key="2">
    <source>
        <dbReference type="ARBA" id="ARBA00022723"/>
    </source>
</evidence>
<proteinExistence type="predicted"/>
<evidence type="ECO:0000313" key="8">
    <source>
        <dbReference type="EMBL" id="PIZ40659.1"/>
    </source>
</evidence>
<dbReference type="Pfam" id="PF01966">
    <property type="entry name" value="HD"/>
    <property type="match status" value="1"/>
</dbReference>
<dbReference type="InterPro" id="IPR051094">
    <property type="entry name" value="Diverse_Catalytic_Enzymes"/>
</dbReference>
<dbReference type="EC" id="3.6.1.41" evidence="1"/>
<dbReference type="SMART" id="SM00471">
    <property type="entry name" value="HDc"/>
    <property type="match status" value="1"/>
</dbReference>
<dbReference type="InterPro" id="IPR005249">
    <property type="entry name" value="YqeK"/>
</dbReference>
<keyword evidence="3" id="KW-0547">Nucleotide-binding</keyword>
<keyword evidence="4 8" id="KW-0378">Hydrolase</keyword>
<dbReference type="Proteomes" id="UP000230956">
    <property type="component" value="Unassembled WGS sequence"/>
</dbReference>
<reference evidence="9" key="1">
    <citation type="submission" date="2017-09" db="EMBL/GenBank/DDBJ databases">
        <title>Depth-based differentiation of microbial function through sediment-hosted aquifers and enrichment of novel symbionts in the deep terrestrial subsurface.</title>
        <authorList>
            <person name="Probst A.J."/>
            <person name="Ladd B."/>
            <person name="Jarett J.K."/>
            <person name="Geller-Mcgrath D.E."/>
            <person name="Sieber C.M.K."/>
            <person name="Emerson J.B."/>
            <person name="Anantharaman K."/>
            <person name="Thomas B.C."/>
            <person name="Malmstrom R."/>
            <person name="Stieglmeier M."/>
            <person name="Klingl A."/>
            <person name="Woyke T."/>
            <person name="Ryan C.M."/>
            <person name="Banfield J.F."/>
        </authorList>
    </citation>
    <scope>NUCLEOTIDE SEQUENCE [LARGE SCALE GENOMIC DNA]</scope>
</reference>
<protein>
    <recommendedName>
        <fullName evidence="1">bis(5'-nucleosyl)-tetraphosphatase (symmetrical)</fullName>
        <ecNumber evidence="1">3.6.1.41</ecNumber>
    </recommendedName>
</protein>
<name>A0A2M7T964_9ACTN</name>
<feature type="domain" description="HD" evidence="7">
    <location>
        <begin position="27"/>
        <end position="142"/>
    </location>
</feature>
<dbReference type="PROSITE" id="PS51831">
    <property type="entry name" value="HD"/>
    <property type="match status" value="1"/>
</dbReference>
<accession>A0A2M7T964</accession>
<comment type="catalytic activity">
    <reaction evidence="6">
        <text>P(1),P(4)-bis(5'-adenosyl) tetraphosphate + H2O = 2 ADP + 2 H(+)</text>
        <dbReference type="Rhea" id="RHEA:24252"/>
        <dbReference type="ChEBI" id="CHEBI:15377"/>
        <dbReference type="ChEBI" id="CHEBI:15378"/>
        <dbReference type="ChEBI" id="CHEBI:58141"/>
        <dbReference type="ChEBI" id="CHEBI:456216"/>
        <dbReference type="EC" id="3.6.1.41"/>
    </reaction>
</comment>
<dbReference type="Gene3D" id="1.10.3210.10">
    <property type="entry name" value="Hypothetical protein af1432"/>
    <property type="match status" value="1"/>
</dbReference>